<dbReference type="AlphaFoldDB" id="A0A1D1WAH8"/>
<dbReference type="Proteomes" id="UP000186922">
    <property type="component" value="Unassembled WGS sequence"/>
</dbReference>
<name>A0A1D1WAH8_RAMVA</name>
<evidence type="ECO:0000313" key="3">
    <source>
        <dbReference type="Proteomes" id="UP000186922"/>
    </source>
</evidence>
<evidence type="ECO:0000256" key="1">
    <source>
        <dbReference type="SAM" id="MobiDB-lite"/>
    </source>
</evidence>
<dbReference type="EMBL" id="BDGG01000019">
    <property type="protein sequence ID" value="GAV08834.1"/>
    <property type="molecule type" value="Genomic_DNA"/>
</dbReference>
<organism evidence="2 3">
    <name type="scientific">Ramazzottius varieornatus</name>
    <name type="common">Water bear</name>
    <name type="synonym">Tardigrade</name>
    <dbReference type="NCBI Taxonomy" id="947166"/>
    <lineage>
        <taxon>Eukaryota</taxon>
        <taxon>Metazoa</taxon>
        <taxon>Ecdysozoa</taxon>
        <taxon>Tardigrada</taxon>
        <taxon>Eutardigrada</taxon>
        <taxon>Parachela</taxon>
        <taxon>Hypsibioidea</taxon>
        <taxon>Ramazzottiidae</taxon>
        <taxon>Ramazzottius</taxon>
    </lineage>
</organism>
<reference evidence="2 3" key="1">
    <citation type="journal article" date="2016" name="Nat. Commun.">
        <title>Extremotolerant tardigrade genome and improved radiotolerance of human cultured cells by tardigrade-unique protein.</title>
        <authorList>
            <person name="Hashimoto T."/>
            <person name="Horikawa D.D."/>
            <person name="Saito Y."/>
            <person name="Kuwahara H."/>
            <person name="Kozuka-Hata H."/>
            <person name="Shin-I T."/>
            <person name="Minakuchi Y."/>
            <person name="Ohishi K."/>
            <person name="Motoyama A."/>
            <person name="Aizu T."/>
            <person name="Enomoto A."/>
            <person name="Kondo K."/>
            <person name="Tanaka S."/>
            <person name="Hara Y."/>
            <person name="Koshikawa S."/>
            <person name="Sagara H."/>
            <person name="Miura T."/>
            <person name="Yokobori S."/>
            <person name="Miyagawa K."/>
            <person name="Suzuki Y."/>
            <person name="Kubo T."/>
            <person name="Oyama M."/>
            <person name="Kohara Y."/>
            <person name="Fujiyama A."/>
            <person name="Arakawa K."/>
            <person name="Katayama T."/>
            <person name="Toyoda A."/>
            <person name="Kunieda T."/>
        </authorList>
    </citation>
    <scope>NUCLEOTIDE SEQUENCE [LARGE SCALE GENOMIC DNA]</scope>
    <source>
        <strain evidence="2 3">YOKOZUNA-1</strain>
    </source>
</reference>
<comment type="caution">
    <text evidence="2">The sequence shown here is derived from an EMBL/GenBank/DDBJ whole genome shotgun (WGS) entry which is preliminary data.</text>
</comment>
<keyword evidence="3" id="KW-1185">Reference proteome</keyword>
<gene>
    <name evidence="2" type="primary">RvY_18470-1</name>
    <name evidence="2" type="synonym">RvY_18470.1</name>
    <name evidence="2" type="ORF">RvY_18470</name>
</gene>
<accession>A0A1D1WAH8</accession>
<feature type="compositionally biased region" description="Basic and acidic residues" evidence="1">
    <location>
        <begin position="1"/>
        <end position="45"/>
    </location>
</feature>
<evidence type="ECO:0000313" key="2">
    <source>
        <dbReference type="EMBL" id="GAV08834.1"/>
    </source>
</evidence>
<proteinExistence type="predicted"/>
<protein>
    <submittedName>
        <fullName evidence="2">Uncharacterized protein</fullName>
    </submittedName>
</protein>
<sequence length="78" mass="8849">MPETEKEINAQKKKDADALHSLRALVDRKVKELKEKHPKRPRESGAEEDPVNIVDQVIQSLAVKRDNQPRPTKEAAAQ</sequence>
<feature type="region of interest" description="Disordered" evidence="1">
    <location>
        <begin position="1"/>
        <end position="53"/>
    </location>
</feature>